<dbReference type="AlphaFoldDB" id="A0A3S5AFN2"/>
<keyword evidence="2" id="KW-1185">Reference proteome</keyword>
<evidence type="ECO:0000313" key="2">
    <source>
        <dbReference type="Proteomes" id="UP000784294"/>
    </source>
</evidence>
<organism evidence="1 2">
    <name type="scientific">Protopolystoma xenopodis</name>
    <dbReference type="NCBI Taxonomy" id="117903"/>
    <lineage>
        <taxon>Eukaryota</taxon>
        <taxon>Metazoa</taxon>
        <taxon>Spiralia</taxon>
        <taxon>Lophotrochozoa</taxon>
        <taxon>Platyhelminthes</taxon>
        <taxon>Monogenea</taxon>
        <taxon>Polyopisthocotylea</taxon>
        <taxon>Polystomatidea</taxon>
        <taxon>Polystomatidae</taxon>
        <taxon>Protopolystoma</taxon>
    </lineage>
</organism>
<sequence length="129" mass="14244">MQSSISHLFTLDTGIKSRRGGAAAANSLASSSRDAAMDAVEFSRSIKALCGGISFITDEPSYFYAIVVAMRSEQICIDRMGGLFHSTLIHPFFRVRVPKRSTKDVHRSTFKVAWIDKTHFTLSLSNTLV</sequence>
<dbReference type="Proteomes" id="UP000784294">
    <property type="component" value="Unassembled WGS sequence"/>
</dbReference>
<dbReference type="EMBL" id="CAAALY010250784">
    <property type="protein sequence ID" value="VEL35828.1"/>
    <property type="molecule type" value="Genomic_DNA"/>
</dbReference>
<accession>A0A3S5AFN2</accession>
<gene>
    <name evidence="1" type="ORF">PXEA_LOCUS29268</name>
</gene>
<reference evidence="1" key="1">
    <citation type="submission" date="2018-11" db="EMBL/GenBank/DDBJ databases">
        <authorList>
            <consortium name="Pathogen Informatics"/>
        </authorList>
    </citation>
    <scope>NUCLEOTIDE SEQUENCE</scope>
</reference>
<dbReference type="OrthoDB" id="6273453at2759"/>
<protein>
    <submittedName>
        <fullName evidence="1">Uncharacterized protein</fullName>
    </submittedName>
</protein>
<proteinExistence type="predicted"/>
<comment type="caution">
    <text evidence="1">The sequence shown here is derived from an EMBL/GenBank/DDBJ whole genome shotgun (WGS) entry which is preliminary data.</text>
</comment>
<name>A0A3S5AFN2_9PLAT</name>
<evidence type="ECO:0000313" key="1">
    <source>
        <dbReference type="EMBL" id="VEL35828.1"/>
    </source>
</evidence>